<dbReference type="AlphaFoldDB" id="A0AAJ1ICT6"/>
<evidence type="ECO:0000313" key="2">
    <source>
        <dbReference type="Proteomes" id="UP001221217"/>
    </source>
</evidence>
<reference evidence="1 2" key="1">
    <citation type="submission" date="2022-12" db="EMBL/GenBank/DDBJ databases">
        <title>Metagenome assembled genome from gulf of manar.</title>
        <authorList>
            <person name="Kohli P."/>
            <person name="Pk S."/>
            <person name="Venkata Ramana C."/>
            <person name="Sasikala C."/>
        </authorList>
    </citation>
    <scope>NUCLEOTIDE SEQUENCE [LARGE SCALE GENOMIC DNA]</scope>
    <source>
        <strain evidence="1">JB008</strain>
    </source>
</reference>
<gene>
    <name evidence="1" type="ORF">PQJ61_09220</name>
</gene>
<dbReference type="EMBL" id="JAQQAL010000020">
    <property type="protein sequence ID" value="MDC7226930.1"/>
    <property type="molecule type" value="Genomic_DNA"/>
</dbReference>
<dbReference type="Proteomes" id="UP001221217">
    <property type="component" value="Unassembled WGS sequence"/>
</dbReference>
<comment type="caution">
    <text evidence="1">The sequence shown here is derived from an EMBL/GenBank/DDBJ whole genome shotgun (WGS) entry which is preliminary data.</text>
</comment>
<protein>
    <submittedName>
        <fullName evidence="1">Saccharopine dehydrogenase C-terminal domain-containing protein</fullName>
    </submittedName>
</protein>
<proteinExistence type="predicted"/>
<dbReference type="Gene3D" id="3.30.360.10">
    <property type="entry name" value="Dihydrodipicolinate Reductase, domain 2"/>
    <property type="match status" value="1"/>
</dbReference>
<feature type="non-terminal residue" evidence="1">
    <location>
        <position position="1"/>
    </location>
</feature>
<evidence type="ECO:0000313" key="1">
    <source>
        <dbReference type="EMBL" id="MDC7226930.1"/>
    </source>
</evidence>
<name>A0AAJ1ICT6_9SPIO</name>
<accession>A0AAJ1ICT6</accession>
<sequence length="209" mass="23470">KQFDNPVWMTFPGSDNPVRMVDHSHEEPVTMGLNADKYLKGAKNIVFRYGGPHIELSEALWKMGFLSHEKRTSKSGAEYVPFDLVIEHAPPAPKYKEEIQEIIDEGLLLDEGAFQVLVKGEKDGKPMKVTVYVNTPGLEEAFEKSGISHEAYLTGQSAFIFTKMMVDDAVTQTGLIAPEVLEADARKFFFDEAAKLDITFDEIIEQKIN</sequence>
<organism evidence="1 2">
    <name type="scientific">Candidatus Thalassospirochaeta sargassi</name>
    <dbReference type="NCBI Taxonomy" id="3119039"/>
    <lineage>
        <taxon>Bacteria</taxon>
        <taxon>Pseudomonadati</taxon>
        <taxon>Spirochaetota</taxon>
        <taxon>Spirochaetia</taxon>
        <taxon>Spirochaetales</taxon>
        <taxon>Spirochaetaceae</taxon>
        <taxon>Candidatus Thalassospirochaeta</taxon>
    </lineage>
</organism>